<evidence type="ECO:0000256" key="2">
    <source>
        <dbReference type="ARBA" id="ARBA00022475"/>
    </source>
</evidence>
<evidence type="ECO:0000256" key="8">
    <source>
        <dbReference type="ARBA" id="ARBA00023170"/>
    </source>
</evidence>
<dbReference type="GO" id="GO:0004984">
    <property type="term" value="F:olfactory receptor activity"/>
    <property type="evidence" value="ECO:0007669"/>
    <property type="project" value="InterPro"/>
</dbReference>
<proteinExistence type="evidence at transcript level"/>
<comment type="subcellular location">
    <subcellularLocation>
        <location evidence="1">Cell membrane</location>
        <topology evidence="1">Multi-pass membrane protein</topology>
    </subcellularLocation>
</comment>
<dbReference type="EMBL" id="MT671076">
    <property type="protein sequence ID" value="QNL15080.1"/>
    <property type="molecule type" value="mRNA"/>
</dbReference>
<dbReference type="GO" id="GO:0007165">
    <property type="term" value="P:signal transduction"/>
    <property type="evidence" value="ECO:0007669"/>
    <property type="project" value="UniProtKB-KW"/>
</dbReference>
<accession>A0A7G8Z9F5</accession>
<sequence length="127" mass="14470">MYGAIVIMNTAAISFTGFEVVVLLERKQYTQVFRFIVFGLGQTLHLFLNSLPGQELLDYCEEEINIIYNCNWTSLSTRNKKSIEIILMRMFKPCTLAAGGFYVMNLENFGSVMQTSMSYLMVLASVH</sequence>
<evidence type="ECO:0000256" key="5">
    <source>
        <dbReference type="ARBA" id="ARBA00022725"/>
    </source>
</evidence>
<gene>
    <name evidence="11" type="primary">OR136</name>
</gene>
<evidence type="ECO:0000256" key="6">
    <source>
        <dbReference type="ARBA" id="ARBA00022989"/>
    </source>
</evidence>
<dbReference type="InterPro" id="IPR004117">
    <property type="entry name" value="7tm6_olfct_rcpt"/>
</dbReference>
<evidence type="ECO:0000256" key="10">
    <source>
        <dbReference type="SAM" id="Phobius"/>
    </source>
</evidence>
<evidence type="ECO:0000256" key="9">
    <source>
        <dbReference type="ARBA" id="ARBA00023224"/>
    </source>
</evidence>
<dbReference type="PANTHER" id="PTHR21137:SF35">
    <property type="entry name" value="ODORANT RECEPTOR 19A-RELATED"/>
    <property type="match status" value="1"/>
</dbReference>
<protein>
    <submittedName>
        <fullName evidence="11">Olfactory receptor 136</fullName>
    </submittedName>
</protein>
<dbReference type="GO" id="GO:0005549">
    <property type="term" value="F:odorant binding"/>
    <property type="evidence" value="ECO:0007669"/>
    <property type="project" value="InterPro"/>
</dbReference>
<keyword evidence="7 10" id="KW-0472">Membrane</keyword>
<keyword evidence="9" id="KW-0807">Transducer</keyword>
<evidence type="ECO:0000313" key="11">
    <source>
        <dbReference type="EMBL" id="QNL15080.1"/>
    </source>
</evidence>
<dbReference type="AlphaFoldDB" id="A0A7G8Z9F5"/>
<keyword evidence="5" id="KW-0552">Olfaction</keyword>
<feature type="transmembrane region" description="Helical" evidence="10">
    <location>
        <begin position="6"/>
        <end position="24"/>
    </location>
</feature>
<keyword evidence="4 10" id="KW-0812">Transmembrane</keyword>
<evidence type="ECO:0000256" key="1">
    <source>
        <dbReference type="ARBA" id="ARBA00004651"/>
    </source>
</evidence>
<evidence type="ECO:0000256" key="7">
    <source>
        <dbReference type="ARBA" id="ARBA00023136"/>
    </source>
</evidence>
<dbReference type="PANTHER" id="PTHR21137">
    <property type="entry name" value="ODORANT RECEPTOR"/>
    <property type="match status" value="1"/>
</dbReference>
<keyword evidence="3" id="KW-0716">Sensory transduction</keyword>
<keyword evidence="8 11" id="KW-0675">Receptor</keyword>
<evidence type="ECO:0000256" key="3">
    <source>
        <dbReference type="ARBA" id="ARBA00022606"/>
    </source>
</evidence>
<name>A0A7G8Z9F5_9HYME</name>
<evidence type="ECO:0000256" key="4">
    <source>
        <dbReference type="ARBA" id="ARBA00022692"/>
    </source>
</evidence>
<organism evidence="11">
    <name type="scientific">Aulacocentrum confusum</name>
    <dbReference type="NCBI Taxonomy" id="2767324"/>
    <lineage>
        <taxon>Eukaryota</taxon>
        <taxon>Metazoa</taxon>
        <taxon>Ecdysozoa</taxon>
        <taxon>Arthropoda</taxon>
        <taxon>Hexapoda</taxon>
        <taxon>Insecta</taxon>
        <taxon>Pterygota</taxon>
        <taxon>Neoptera</taxon>
        <taxon>Endopterygota</taxon>
        <taxon>Hymenoptera</taxon>
        <taxon>Apocrita</taxon>
        <taxon>Ichneumonoidea</taxon>
        <taxon>Braconidae</taxon>
        <taxon>Macrocentrinae</taxon>
        <taxon>Aulacocentrum</taxon>
    </lineage>
</organism>
<reference evidence="11" key="1">
    <citation type="submission" date="2020-06" db="EMBL/GenBank/DDBJ databases">
        <authorList>
            <person name="Sheng S."/>
        </authorList>
    </citation>
    <scope>NUCLEOTIDE SEQUENCE</scope>
    <source>
        <tissue evidence="11">Antenna</tissue>
    </source>
</reference>
<dbReference type="GO" id="GO:0005886">
    <property type="term" value="C:plasma membrane"/>
    <property type="evidence" value="ECO:0007669"/>
    <property type="project" value="UniProtKB-SubCell"/>
</dbReference>
<dbReference type="Pfam" id="PF02949">
    <property type="entry name" value="7tm_6"/>
    <property type="match status" value="1"/>
</dbReference>
<keyword evidence="2" id="KW-1003">Cell membrane</keyword>
<keyword evidence="6 10" id="KW-1133">Transmembrane helix</keyword>